<protein>
    <submittedName>
        <fullName evidence="1">Uncharacterized protein</fullName>
    </submittedName>
</protein>
<reference evidence="1 2" key="1">
    <citation type="submission" date="2016-10" db="EMBL/GenBank/DDBJ databases">
        <authorList>
            <person name="de Groot N.N."/>
        </authorList>
    </citation>
    <scope>NUCLEOTIDE SEQUENCE [LARGE SCALE GENOMIC DNA]</scope>
    <source>
        <strain evidence="1 2">Nl13</strain>
    </source>
</reference>
<accession>A0A1H5UPJ5</accession>
<gene>
    <name evidence="1" type="ORF">SAMN05216403_10895</name>
</gene>
<dbReference type="EMBL" id="FNVK01000008">
    <property type="protein sequence ID" value="SEF76944.1"/>
    <property type="molecule type" value="Genomic_DNA"/>
</dbReference>
<name>A0A1H5UPJ5_NITMU</name>
<organism evidence="1 2">
    <name type="scientific">Nitrosospira multiformis (strain ATCC 25196 / NCIMB 11849 / C 71)</name>
    <dbReference type="NCBI Taxonomy" id="323848"/>
    <lineage>
        <taxon>Bacteria</taxon>
        <taxon>Pseudomonadati</taxon>
        <taxon>Pseudomonadota</taxon>
        <taxon>Betaproteobacteria</taxon>
        <taxon>Nitrosomonadales</taxon>
        <taxon>Nitrosomonadaceae</taxon>
        <taxon>Nitrosospira</taxon>
    </lineage>
</organism>
<sequence length="43" mass="4880">MTTLDKQVLLPVADSLSGVFHPNVRQRTERFLDQVLKIGRSGR</sequence>
<dbReference type="Proteomes" id="UP000236751">
    <property type="component" value="Unassembled WGS sequence"/>
</dbReference>
<evidence type="ECO:0000313" key="2">
    <source>
        <dbReference type="Proteomes" id="UP000236751"/>
    </source>
</evidence>
<dbReference type="AlphaFoldDB" id="A0A1H5UPJ5"/>
<evidence type="ECO:0000313" key="1">
    <source>
        <dbReference type="EMBL" id="SEF76944.1"/>
    </source>
</evidence>
<proteinExistence type="predicted"/>